<protein>
    <submittedName>
        <fullName evidence="1">Uncharacterized protein</fullName>
    </submittedName>
</protein>
<evidence type="ECO:0000313" key="2">
    <source>
        <dbReference type="Proteomes" id="UP001177260"/>
    </source>
</evidence>
<comment type="caution">
    <text evidence="1">The sequence shown here is derived from an EMBL/GenBank/DDBJ whole genome shotgun (WGS) entry which is preliminary data.</text>
</comment>
<dbReference type="Proteomes" id="UP001177260">
    <property type="component" value="Unassembled WGS sequence"/>
</dbReference>
<proteinExistence type="predicted"/>
<gene>
    <name evidence="1" type="ORF">N8T08_009546</name>
</gene>
<keyword evidence="2" id="KW-1185">Reference proteome</keyword>
<reference evidence="1 2" key="1">
    <citation type="journal article" date="2023" name="ACS Omega">
        <title>Identification of the Neoaspergillic Acid Biosynthesis Gene Cluster by Establishing an In Vitro CRISPR-Ribonucleoprotein Genetic System in Aspergillus melleus.</title>
        <authorList>
            <person name="Yuan B."/>
            <person name="Grau M.F."/>
            <person name="Murata R.M."/>
            <person name="Torok T."/>
            <person name="Venkateswaran K."/>
            <person name="Stajich J.E."/>
            <person name="Wang C.C.C."/>
        </authorList>
    </citation>
    <scope>NUCLEOTIDE SEQUENCE [LARGE SCALE GENOMIC DNA]</scope>
    <source>
        <strain evidence="1 2">IMV 1140</strain>
    </source>
</reference>
<dbReference type="EMBL" id="JAOPJF010000007">
    <property type="protein sequence ID" value="KAK1148540.1"/>
    <property type="molecule type" value="Genomic_DNA"/>
</dbReference>
<sequence>MTTEIQPSRRPKIAIIGAGPGGLTLARLLHLANADFTVFESDKSHESRRVTGGVLDLHFQTGQRAIREAGLWDIYQKHASYDADELVITDYANRVFYNTNGSKSGRPEIDRAALRDILLHSIPEGNVRWNHHLQRVDLDGTLHFTHCVEKGFDLVVGADGAWSKVRQVLSTIQPFYSGVVCLELRTSRPDAIDPDMNRMLGPGSYLSYGNDDNALHTQRQGDGSVRTYAYMRRPESWLRDCAVDLSDREAVKGLLLGEYENWCPELQRLIANCNEPVVNRPLYMLPVGIRWPHKKHLTLLGDAAHVMTPFAGEGVNTAMYDALQLAHAIVENKGALDTAVVGYEQELSVRAAKVQQLTWEELLSMFEQNAGQRLSERIEHIYNFPEW</sequence>
<evidence type="ECO:0000313" key="1">
    <source>
        <dbReference type="EMBL" id="KAK1148540.1"/>
    </source>
</evidence>
<accession>A0ACC3BCT3</accession>
<name>A0ACC3BCT3_9EURO</name>
<organism evidence="1 2">
    <name type="scientific">Aspergillus melleus</name>
    <dbReference type="NCBI Taxonomy" id="138277"/>
    <lineage>
        <taxon>Eukaryota</taxon>
        <taxon>Fungi</taxon>
        <taxon>Dikarya</taxon>
        <taxon>Ascomycota</taxon>
        <taxon>Pezizomycotina</taxon>
        <taxon>Eurotiomycetes</taxon>
        <taxon>Eurotiomycetidae</taxon>
        <taxon>Eurotiales</taxon>
        <taxon>Aspergillaceae</taxon>
        <taxon>Aspergillus</taxon>
        <taxon>Aspergillus subgen. Circumdati</taxon>
    </lineage>
</organism>